<evidence type="ECO:0000313" key="5">
    <source>
        <dbReference type="Proteomes" id="UP000315525"/>
    </source>
</evidence>
<comment type="caution">
    <text evidence="4">The sequence shown here is derived from an EMBL/GenBank/DDBJ whole genome shotgun (WGS) entry which is preliminary data.</text>
</comment>
<dbReference type="PANTHER" id="PTHR34106">
    <property type="entry name" value="GLYCOSIDASE"/>
    <property type="match status" value="1"/>
</dbReference>
<evidence type="ECO:0000256" key="1">
    <source>
        <dbReference type="ARBA" id="ARBA00022676"/>
    </source>
</evidence>
<dbReference type="SUPFAM" id="SSF75005">
    <property type="entry name" value="Arabinanase/levansucrase/invertase"/>
    <property type="match status" value="1"/>
</dbReference>
<gene>
    <name evidence="4" type="ORF">E3J62_03900</name>
</gene>
<dbReference type="PANTHER" id="PTHR34106:SF5">
    <property type="entry name" value="GLYCOSIDASE"/>
    <property type="match status" value="1"/>
</dbReference>
<evidence type="ECO:0000256" key="3">
    <source>
        <dbReference type="ARBA" id="ARBA00024356"/>
    </source>
</evidence>
<accession>A0A523UVZ3</accession>
<evidence type="ECO:0000256" key="2">
    <source>
        <dbReference type="ARBA" id="ARBA00022679"/>
    </source>
</evidence>
<dbReference type="InterPro" id="IPR007184">
    <property type="entry name" value="Mannoside_phosphorylase"/>
</dbReference>
<reference evidence="4 5" key="1">
    <citation type="submission" date="2019-03" db="EMBL/GenBank/DDBJ databases">
        <title>Metabolic potential of uncultured bacteria and archaea associated with petroleum seepage in deep-sea sediments.</title>
        <authorList>
            <person name="Dong X."/>
            <person name="Hubert C."/>
        </authorList>
    </citation>
    <scope>NUCLEOTIDE SEQUENCE [LARGE SCALE GENOMIC DNA]</scope>
    <source>
        <strain evidence="4">E44_bin18</strain>
    </source>
</reference>
<comment type="similarity">
    <text evidence="3">Belongs to the glycosyl hydrolase 130 family.</text>
</comment>
<keyword evidence="1" id="KW-0328">Glycosyltransferase</keyword>
<organism evidence="4 5">
    <name type="scientific">candidate division TA06 bacterium</name>
    <dbReference type="NCBI Taxonomy" id="2250710"/>
    <lineage>
        <taxon>Bacteria</taxon>
        <taxon>Bacteria division TA06</taxon>
    </lineage>
</organism>
<dbReference type="Gene3D" id="2.115.10.20">
    <property type="entry name" value="Glycosyl hydrolase domain, family 43"/>
    <property type="match status" value="1"/>
</dbReference>
<dbReference type="GO" id="GO:0016757">
    <property type="term" value="F:glycosyltransferase activity"/>
    <property type="evidence" value="ECO:0007669"/>
    <property type="project" value="UniProtKB-KW"/>
</dbReference>
<dbReference type="EMBL" id="SOJN01000049">
    <property type="protein sequence ID" value="TET46509.1"/>
    <property type="molecule type" value="Genomic_DNA"/>
</dbReference>
<protein>
    <recommendedName>
        <fullName evidence="6">Glycosidase</fullName>
    </recommendedName>
</protein>
<proteinExistence type="inferred from homology"/>
<dbReference type="Pfam" id="PF04041">
    <property type="entry name" value="Glyco_hydro_130"/>
    <property type="match status" value="1"/>
</dbReference>
<evidence type="ECO:0000313" key="4">
    <source>
        <dbReference type="EMBL" id="TET46509.1"/>
    </source>
</evidence>
<dbReference type="AlphaFoldDB" id="A0A523UVZ3"/>
<evidence type="ECO:0008006" key="6">
    <source>
        <dbReference type="Google" id="ProtNLM"/>
    </source>
</evidence>
<dbReference type="InterPro" id="IPR023296">
    <property type="entry name" value="Glyco_hydro_beta-prop_sf"/>
</dbReference>
<dbReference type="Proteomes" id="UP000315525">
    <property type="component" value="Unassembled WGS sequence"/>
</dbReference>
<name>A0A523UVZ3_UNCT6</name>
<sequence>MGDGMITSFDRTLETLGDGEVIATGSSKTIFRLASCEKNPVVKPQDIGLTWKEAGKTRIGAVFNAGVELFEEKVILAPRCHQGYKKGTFFDEALGMKRHCLENYISEVWPLVSEDGLHFARFKNVVISGDGTAHQDFTYGIEDIRIVKYGGRYVLVGCGKTKPPFKGGDSDRITIYSTDDFVNITYHGMVRSFDSRNAVPFSDPTDDRHYILLRFHPNIHLDILEAGMDQLLDPPRHANEWEEIHKRKNKNLLLEAGHYLHEKEKIGPGPQVIKTDKGWLVIYHAVGEIEDSICKAYGLKEKIERGYSVCAALLDLRDPRNVLCRTRDPIYIPVAPYELCGDDEYPVDVPAVVFPVGALVRKGKLLLYAGAGDKYITLLSCNLGGLIDYLWEYCRLNCR</sequence>
<keyword evidence="2" id="KW-0808">Transferase</keyword>